<keyword evidence="3" id="KW-0472">Membrane</keyword>
<dbReference type="AlphaFoldDB" id="A0A9P8A9P1"/>
<accession>A0A9P8A9P1</accession>
<dbReference type="Proteomes" id="UP000717515">
    <property type="component" value="Unassembled WGS sequence"/>
</dbReference>
<dbReference type="Pfam" id="PF15454">
    <property type="entry name" value="LAMTOR"/>
    <property type="match status" value="1"/>
</dbReference>
<keyword evidence="2" id="KW-0519">Myristate</keyword>
<evidence type="ECO:0000256" key="4">
    <source>
        <dbReference type="ARBA" id="ARBA00023139"/>
    </source>
</evidence>
<evidence type="ECO:0000256" key="3">
    <source>
        <dbReference type="ARBA" id="ARBA00023136"/>
    </source>
</evidence>
<evidence type="ECO:0000256" key="1">
    <source>
        <dbReference type="ARBA" id="ARBA00004308"/>
    </source>
</evidence>
<evidence type="ECO:0000313" key="7">
    <source>
        <dbReference type="Proteomes" id="UP000717515"/>
    </source>
</evidence>
<comment type="caution">
    <text evidence="6">The sequence shown here is derived from an EMBL/GenBank/DDBJ whole genome shotgun (WGS) entry which is preliminary data.</text>
</comment>
<dbReference type="SMART" id="SM01262">
    <property type="entry name" value="LAMTOR"/>
    <property type="match status" value="1"/>
</dbReference>
<dbReference type="GO" id="GO:0031902">
    <property type="term" value="C:late endosome membrane"/>
    <property type="evidence" value="ECO:0007669"/>
    <property type="project" value="InterPro"/>
</dbReference>
<protein>
    <submittedName>
        <fullName evidence="6">Uncharacterized protein</fullName>
    </submittedName>
</protein>
<dbReference type="GO" id="GO:0071986">
    <property type="term" value="C:Ragulator complex"/>
    <property type="evidence" value="ECO:0007669"/>
    <property type="project" value="InterPro"/>
</dbReference>
<evidence type="ECO:0000256" key="2">
    <source>
        <dbReference type="ARBA" id="ARBA00022707"/>
    </source>
</evidence>
<dbReference type="InterPro" id="IPR028209">
    <property type="entry name" value="LAMTOR1/MEH1"/>
</dbReference>
<reference evidence="6" key="1">
    <citation type="submission" date="2021-07" db="EMBL/GenBank/DDBJ databases">
        <title>Draft genome of Mortierella alpina, strain LL118, isolated from an aspen leaf litter sample.</title>
        <authorList>
            <person name="Yang S."/>
            <person name="Vinatzer B.A."/>
        </authorList>
    </citation>
    <scope>NUCLEOTIDE SEQUENCE</scope>
    <source>
        <strain evidence="6">LL118</strain>
    </source>
</reference>
<organism evidence="6 7">
    <name type="scientific">Mortierella alpina</name>
    <name type="common">Oleaginous fungus</name>
    <name type="synonym">Mortierella renispora</name>
    <dbReference type="NCBI Taxonomy" id="64518"/>
    <lineage>
        <taxon>Eukaryota</taxon>
        <taxon>Fungi</taxon>
        <taxon>Fungi incertae sedis</taxon>
        <taxon>Mucoromycota</taxon>
        <taxon>Mortierellomycotina</taxon>
        <taxon>Mortierellomycetes</taxon>
        <taxon>Mortierellales</taxon>
        <taxon>Mortierellaceae</taxon>
        <taxon>Mortierella</taxon>
    </lineage>
</organism>
<gene>
    <name evidence="6" type="ORF">KVV02_001907</name>
</gene>
<evidence type="ECO:0000256" key="5">
    <source>
        <dbReference type="ARBA" id="ARBA00023288"/>
    </source>
</evidence>
<keyword evidence="5" id="KW-0449">Lipoprotein</keyword>
<dbReference type="GO" id="GO:0043410">
    <property type="term" value="P:positive regulation of MAPK cascade"/>
    <property type="evidence" value="ECO:0007669"/>
    <property type="project" value="InterPro"/>
</dbReference>
<dbReference type="GO" id="GO:0071230">
    <property type="term" value="P:cellular response to amino acid stimulus"/>
    <property type="evidence" value="ECO:0007669"/>
    <property type="project" value="InterPro"/>
</dbReference>
<comment type="subcellular location">
    <subcellularLocation>
        <location evidence="1">Endomembrane system</location>
    </subcellularLocation>
</comment>
<dbReference type="GO" id="GO:0001919">
    <property type="term" value="P:regulation of receptor recycling"/>
    <property type="evidence" value="ECO:0007669"/>
    <property type="project" value="InterPro"/>
</dbReference>
<sequence length="237" mass="26072">MAGFSRTKDTDQELFSSQISLSLVGDDRKFRTTGTLTFSLTPIPSSWEFGPISLSVPIQLTAERSRLLNEDSNVHPYGTSRMVPVPYGEQNQVRELESLQRIVERTAGNLIDIPSTLQLERLQQQEAQNRSNEYISALNTVKLPQQTIKKLYSMTSVVKAGADVTNEYLDGGMKSTASSAVNSIKAPSVREVLAEKTIDAKTLVWMTTAMGELHQATEQIDVEDVGDLIVTLSPPVA</sequence>
<name>A0A9P8A9P1_MORAP</name>
<evidence type="ECO:0000313" key="6">
    <source>
        <dbReference type="EMBL" id="KAG9326957.1"/>
    </source>
</evidence>
<proteinExistence type="predicted"/>
<dbReference type="EMBL" id="JAIFTL010000011">
    <property type="protein sequence ID" value="KAG9326957.1"/>
    <property type="molecule type" value="Genomic_DNA"/>
</dbReference>
<dbReference type="GO" id="GO:0016197">
    <property type="term" value="P:endosomal transport"/>
    <property type="evidence" value="ECO:0007669"/>
    <property type="project" value="InterPro"/>
</dbReference>
<dbReference type="GO" id="GO:0045121">
    <property type="term" value="C:membrane raft"/>
    <property type="evidence" value="ECO:0007669"/>
    <property type="project" value="InterPro"/>
</dbReference>
<dbReference type="GO" id="GO:0032008">
    <property type="term" value="P:positive regulation of TOR signaling"/>
    <property type="evidence" value="ECO:0007669"/>
    <property type="project" value="InterPro"/>
</dbReference>
<keyword evidence="4" id="KW-0564">Palmitate</keyword>